<evidence type="ECO:0000313" key="1">
    <source>
        <dbReference type="EMBL" id="VDM79549.1"/>
    </source>
</evidence>
<reference evidence="1 2" key="1">
    <citation type="submission" date="2018-11" db="EMBL/GenBank/DDBJ databases">
        <authorList>
            <consortium name="Pathogen Informatics"/>
        </authorList>
    </citation>
    <scope>NUCLEOTIDE SEQUENCE [LARGE SCALE GENOMIC DNA]</scope>
</reference>
<dbReference type="Proteomes" id="UP000270094">
    <property type="component" value="Unassembled WGS sequence"/>
</dbReference>
<protein>
    <submittedName>
        <fullName evidence="1">Uncharacterized protein</fullName>
    </submittedName>
</protein>
<sequence>MSFALVFCTQSRTKDVLPTTAIPTGVRCGDVARIRWEGRFYKAKILFIGVKELCELKSASVTSEGNLIESEFDTTLGFSDDDNDEICEPQPSSSGEKEIVTRLIRIEELCGVRAENKKRRDAEFASQNQRIAHLEQILKEALRRLPVVQAQGWLILLRYLDKI</sequence>
<evidence type="ECO:0000313" key="2">
    <source>
        <dbReference type="Proteomes" id="UP000270094"/>
    </source>
</evidence>
<dbReference type="EMBL" id="UYYB01105523">
    <property type="protein sequence ID" value="VDM79549.1"/>
    <property type="molecule type" value="Genomic_DNA"/>
</dbReference>
<name>A0A3P7JIE0_STRVU</name>
<dbReference type="AlphaFoldDB" id="A0A3P7JIE0"/>
<keyword evidence="2" id="KW-1185">Reference proteome</keyword>
<organism evidence="1 2">
    <name type="scientific">Strongylus vulgaris</name>
    <name type="common">Blood worm</name>
    <dbReference type="NCBI Taxonomy" id="40348"/>
    <lineage>
        <taxon>Eukaryota</taxon>
        <taxon>Metazoa</taxon>
        <taxon>Ecdysozoa</taxon>
        <taxon>Nematoda</taxon>
        <taxon>Chromadorea</taxon>
        <taxon>Rhabditida</taxon>
        <taxon>Rhabditina</taxon>
        <taxon>Rhabditomorpha</taxon>
        <taxon>Strongyloidea</taxon>
        <taxon>Strongylidae</taxon>
        <taxon>Strongylus</taxon>
    </lineage>
</organism>
<accession>A0A3P7JIE0</accession>
<gene>
    <name evidence="1" type="ORF">SVUK_LOCUS14547</name>
</gene>
<proteinExistence type="predicted"/>
<dbReference type="OrthoDB" id="5871936at2759"/>